<keyword evidence="1" id="KW-1185">Reference proteome</keyword>
<reference evidence="2" key="2">
    <citation type="submission" date="2025-08" db="UniProtKB">
        <authorList>
            <consortium name="RefSeq"/>
        </authorList>
    </citation>
    <scope>IDENTIFICATION</scope>
    <source>
        <tissue evidence="2">Leaf</tissue>
    </source>
</reference>
<protein>
    <submittedName>
        <fullName evidence="2">Uncharacterized protein</fullName>
    </submittedName>
</protein>
<dbReference type="PANTHER" id="PTHR35754:SF2">
    <property type="entry name" value="ATP SYNTHASE SUBUNIT B"/>
    <property type="match status" value="1"/>
</dbReference>
<organism evidence="1 2">
    <name type="scientific">Spinacia oleracea</name>
    <name type="common">Spinach</name>
    <dbReference type="NCBI Taxonomy" id="3562"/>
    <lineage>
        <taxon>Eukaryota</taxon>
        <taxon>Viridiplantae</taxon>
        <taxon>Streptophyta</taxon>
        <taxon>Embryophyta</taxon>
        <taxon>Tracheophyta</taxon>
        <taxon>Spermatophyta</taxon>
        <taxon>Magnoliopsida</taxon>
        <taxon>eudicotyledons</taxon>
        <taxon>Gunneridae</taxon>
        <taxon>Pentapetalae</taxon>
        <taxon>Caryophyllales</taxon>
        <taxon>Chenopodiaceae</taxon>
        <taxon>Chenopodioideae</taxon>
        <taxon>Anserineae</taxon>
        <taxon>Spinacia</taxon>
    </lineage>
</organism>
<evidence type="ECO:0000313" key="1">
    <source>
        <dbReference type="Proteomes" id="UP000813463"/>
    </source>
</evidence>
<dbReference type="AlphaFoldDB" id="A0A9R0JQJ7"/>
<accession>A0A9R0JQJ7</accession>
<gene>
    <name evidence="2" type="primary">LOC110782952</name>
</gene>
<evidence type="ECO:0000313" key="2">
    <source>
        <dbReference type="RefSeq" id="XP_021842925.1"/>
    </source>
</evidence>
<dbReference type="Proteomes" id="UP000813463">
    <property type="component" value="Chromosome 1"/>
</dbReference>
<dbReference type="KEGG" id="soe:110782952"/>
<dbReference type="GeneID" id="110782952"/>
<name>A0A9R0JQJ7_SPIOL</name>
<proteinExistence type="predicted"/>
<reference evidence="1" key="1">
    <citation type="journal article" date="2021" name="Nat. Commun.">
        <title>Genomic analyses provide insights into spinach domestication and the genetic basis of agronomic traits.</title>
        <authorList>
            <person name="Cai X."/>
            <person name="Sun X."/>
            <person name="Xu C."/>
            <person name="Sun H."/>
            <person name="Wang X."/>
            <person name="Ge C."/>
            <person name="Zhang Z."/>
            <person name="Wang Q."/>
            <person name="Fei Z."/>
            <person name="Jiao C."/>
            <person name="Wang Q."/>
        </authorList>
    </citation>
    <scope>NUCLEOTIDE SEQUENCE [LARGE SCALE GENOMIC DNA]</scope>
    <source>
        <strain evidence="1">cv. Varoflay</strain>
    </source>
</reference>
<sequence length="394" mass="44797">MLATHSLFSKMLATHSLFSFPPKSSFHGLSLPCGYPCLRLRLRLRAQPPSSSTVATMAKRDEDLTTLLQLEGERGTTGGLGDSSISVNLVKKNTGSSSHGSATNPSLESDAFIGLDAMQRANSTLEDFCRSYYMFHGMDENSPEAIFKYLPMLSFTESFIYQLDALNEKIVEVTVNKEADPNGKSDEVCRLNKVFESEPLRPLTLLLENHGLLTQRIRKELKDGEEYWALERRLCNAIEQTEISIEDVLRGIELKSFDYRFLNLLLYQLRGAEVNDLHMEFLTISEYLVEVSDDLFDYEEDVLENNFNILRMFVRIYGADASTKLAKNIAEAEEKCKKLSESLDPELYSSYKRRCEEATREGGKVYGYPLAPWNIPPLIMDEEQYRSKRAFGCN</sequence>
<dbReference type="RefSeq" id="XP_021842925.1">
    <property type="nucleotide sequence ID" value="XM_021987233.2"/>
</dbReference>
<dbReference type="OrthoDB" id="511315at2759"/>
<dbReference type="PANTHER" id="PTHR35754">
    <property type="entry name" value="ATP SYNTHASE SUBUNIT B"/>
    <property type="match status" value="1"/>
</dbReference>